<gene>
    <name evidence="1" type="primary">AlNc14C257G9756</name>
    <name evidence="1" type="ORF">ALNC14_109180</name>
</gene>
<dbReference type="EMBL" id="FR824302">
    <property type="protein sequence ID" value="CCA24774.1"/>
    <property type="molecule type" value="Genomic_DNA"/>
</dbReference>
<protein>
    <submittedName>
        <fullName evidence="1">AlNc14C257G9756 protein</fullName>
    </submittedName>
</protein>
<organism evidence="1">
    <name type="scientific">Albugo laibachii Nc14</name>
    <dbReference type="NCBI Taxonomy" id="890382"/>
    <lineage>
        <taxon>Eukaryota</taxon>
        <taxon>Sar</taxon>
        <taxon>Stramenopiles</taxon>
        <taxon>Oomycota</taxon>
        <taxon>Peronosporomycetes</taxon>
        <taxon>Albuginales</taxon>
        <taxon>Albuginaceae</taxon>
        <taxon>Albugo</taxon>
    </lineage>
</organism>
<accession>F0WTT0</accession>
<dbReference type="HOGENOM" id="CLU_2337911_0_0_1"/>
<name>F0WTT0_9STRA</name>
<dbReference type="AlphaFoldDB" id="F0WTT0"/>
<reference evidence="1" key="1">
    <citation type="journal article" date="2011" name="PLoS Biol.">
        <title>Gene gain and loss during evolution of obligate parasitism in the white rust pathogen of Arabidopsis thaliana.</title>
        <authorList>
            <person name="Kemen E."/>
            <person name="Gardiner A."/>
            <person name="Schultz-Larsen T."/>
            <person name="Kemen A.C."/>
            <person name="Balmuth A.L."/>
            <person name="Robert-Seilaniantz A."/>
            <person name="Bailey K."/>
            <person name="Holub E."/>
            <person name="Studholme D.J."/>
            <person name="Maclean D."/>
            <person name="Jones J.D."/>
        </authorList>
    </citation>
    <scope>NUCLEOTIDE SEQUENCE</scope>
</reference>
<reference evidence="1" key="2">
    <citation type="submission" date="2011-02" db="EMBL/GenBank/DDBJ databases">
        <authorList>
            <person name="MacLean D."/>
        </authorList>
    </citation>
    <scope>NUCLEOTIDE SEQUENCE</scope>
</reference>
<evidence type="ECO:0000313" key="1">
    <source>
        <dbReference type="EMBL" id="CCA24774.1"/>
    </source>
</evidence>
<proteinExistence type="predicted"/>
<sequence>MLEQVDGVGVKDIDKRAEQLYWHGLDTSWCGTAPPSSPSSNRFPTRMKEFDNTIPLAPPVPAIFIKKILIGRLLHVCQNSPCRLRYSGKANESDLKQE</sequence>